<dbReference type="AlphaFoldDB" id="A0AAW8CXE3"/>
<gene>
    <name evidence="2" type="ORF">J2W31_001684</name>
</gene>
<name>A0AAW8CXE3_9BURK</name>
<accession>A0AAW8CXE3</accession>
<organism evidence="2 3">
    <name type="scientific">Variovorax boronicumulans</name>
    <dbReference type="NCBI Taxonomy" id="436515"/>
    <lineage>
        <taxon>Bacteria</taxon>
        <taxon>Pseudomonadati</taxon>
        <taxon>Pseudomonadota</taxon>
        <taxon>Betaproteobacteria</taxon>
        <taxon>Burkholderiales</taxon>
        <taxon>Comamonadaceae</taxon>
        <taxon>Variovorax</taxon>
    </lineage>
</organism>
<dbReference type="Proteomes" id="UP001242045">
    <property type="component" value="Unassembled WGS sequence"/>
</dbReference>
<evidence type="ECO:0000313" key="3">
    <source>
        <dbReference type="Proteomes" id="UP001242045"/>
    </source>
</evidence>
<sequence>MKNIDDLRALLFQELEVLQASPSDADVDRIRLKCALVDRVIDITRLEVQLAAVMKGALDVPFIEAQASERDNGARHPSSFAANEEEAPKVAALTPLERAARVLAGGPKADHRWRASLRRD</sequence>
<reference evidence="2" key="1">
    <citation type="submission" date="2023-07" db="EMBL/GenBank/DDBJ databases">
        <title>Sorghum-associated microbial communities from plants grown in Nebraska, USA.</title>
        <authorList>
            <person name="Schachtman D."/>
        </authorList>
    </citation>
    <scope>NUCLEOTIDE SEQUENCE</scope>
    <source>
        <strain evidence="2">DS3754</strain>
    </source>
</reference>
<evidence type="ECO:0000256" key="1">
    <source>
        <dbReference type="SAM" id="MobiDB-lite"/>
    </source>
</evidence>
<evidence type="ECO:0000313" key="2">
    <source>
        <dbReference type="EMBL" id="MDP9892579.1"/>
    </source>
</evidence>
<comment type="caution">
    <text evidence="2">The sequence shown here is derived from an EMBL/GenBank/DDBJ whole genome shotgun (WGS) entry which is preliminary data.</text>
</comment>
<protein>
    <submittedName>
        <fullName evidence="2">Uncharacterized protein</fullName>
    </submittedName>
</protein>
<dbReference type="EMBL" id="JAUSRD010000003">
    <property type="protein sequence ID" value="MDP9892579.1"/>
    <property type="molecule type" value="Genomic_DNA"/>
</dbReference>
<feature type="region of interest" description="Disordered" evidence="1">
    <location>
        <begin position="68"/>
        <end position="87"/>
    </location>
</feature>
<dbReference type="RefSeq" id="WP_307684436.1">
    <property type="nucleotide sequence ID" value="NZ_JAUSRD010000003.1"/>
</dbReference>
<proteinExistence type="predicted"/>